<evidence type="ECO:0000313" key="2">
    <source>
        <dbReference type="EMBL" id="MXQ55642.1"/>
    </source>
</evidence>
<protein>
    <submittedName>
        <fullName evidence="2">Transposase</fullName>
    </submittedName>
</protein>
<accession>A0A6I4W5Q0</accession>
<evidence type="ECO:0000259" key="1">
    <source>
        <dbReference type="Pfam" id="PF01385"/>
    </source>
</evidence>
<gene>
    <name evidence="2" type="ORF">GSM42_18315</name>
</gene>
<dbReference type="RefSeq" id="WP_160802995.1">
    <property type="nucleotide sequence ID" value="NZ_WUUL01000017.1"/>
</dbReference>
<dbReference type="Proteomes" id="UP000430692">
    <property type="component" value="Unassembled WGS sequence"/>
</dbReference>
<dbReference type="InterPro" id="IPR001959">
    <property type="entry name" value="Transposase"/>
</dbReference>
<sequence>MNGSAQRAFHEFLFLGDQLRFQRIELLFAIRHRKYFVSVLYERNYCPYIPVEKYKVVRIDLGLKHSSILSDGEKVNAPTYFRKYEQQLAKAHRTVCRRTKGGSNWQKARIQVTKIHGKITNQCHDFLQSSLRS</sequence>
<evidence type="ECO:0000313" key="3">
    <source>
        <dbReference type="Proteomes" id="UP000430692"/>
    </source>
</evidence>
<dbReference type="AlphaFoldDB" id="A0A6I4W5Q0"/>
<name>A0A6I4W5Q0_9BACL</name>
<reference evidence="2 3" key="1">
    <citation type="submission" date="2019-12" db="EMBL/GenBank/DDBJ databases">
        <title>Whole-genome analyses of novel actinobacteria.</title>
        <authorList>
            <person name="Sahin N."/>
            <person name="Saygin H."/>
        </authorList>
    </citation>
    <scope>NUCLEOTIDE SEQUENCE [LARGE SCALE GENOMIC DNA]</scope>
    <source>
        <strain evidence="2 3">KC615</strain>
    </source>
</reference>
<dbReference type="EMBL" id="WUUL01000017">
    <property type="protein sequence ID" value="MXQ55642.1"/>
    <property type="molecule type" value="Genomic_DNA"/>
</dbReference>
<dbReference type="Pfam" id="PF01385">
    <property type="entry name" value="OrfB_IS605"/>
    <property type="match status" value="1"/>
</dbReference>
<comment type="caution">
    <text evidence="2">The sequence shown here is derived from an EMBL/GenBank/DDBJ whole genome shotgun (WGS) entry which is preliminary data.</text>
</comment>
<organism evidence="2 3">
    <name type="scientific">Shimazuella alba</name>
    <dbReference type="NCBI Taxonomy" id="2690964"/>
    <lineage>
        <taxon>Bacteria</taxon>
        <taxon>Bacillati</taxon>
        <taxon>Bacillota</taxon>
        <taxon>Bacilli</taxon>
        <taxon>Bacillales</taxon>
        <taxon>Thermoactinomycetaceae</taxon>
        <taxon>Shimazuella</taxon>
    </lineage>
</organism>
<keyword evidence="3" id="KW-1185">Reference proteome</keyword>
<feature type="domain" description="Probable transposase IS891/IS1136/IS1341" evidence="1">
    <location>
        <begin position="51"/>
        <end position="129"/>
    </location>
</feature>
<proteinExistence type="predicted"/>